<comment type="similarity">
    <text evidence="1">Belongs to the short-chain dehydrogenases/reductases (SDR) family.</text>
</comment>
<name>A0ABT4ZAG5_9RHOB</name>
<gene>
    <name evidence="3" type="ORF">PAF17_02395</name>
</gene>
<protein>
    <submittedName>
        <fullName evidence="3">SDR family NAD(P)-dependent oxidoreductase</fullName>
    </submittedName>
</protein>
<sequence length="250" mass="27089">MTGRPVFPDLAGRHVAVTGGASGIGAAIVRAFRDQDAMVTFFDIDKDAGMALEAELASNIRFHRLDLAQTGHIGATFSKAAADRPFDVLINNAAHDDRHKTADVTPKYWRDRLSVNLDHHFFCSQAVIPQMKARGSGVIIHLGSIAWRVGLQDAPAYVTAKAAIEGLSHGLARELGPSGIRVNCVLPGFVRTRRQVEKWVTPEFEAQVLERQCLKRFVMPHDVAAAVVMLASDSAAAITNQTLIVDGGWS</sequence>
<dbReference type="PRINTS" id="PR00081">
    <property type="entry name" value="GDHRDH"/>
</dbReference>
<dbReference type="Gene3D" id="3.40.50.720">
    <property type="entry name" value="NAD(P)-binding Rossmann-like Domain"/>
    <property type="match status" value="1"/>
</dbReference>
<dbReference type="InterPro" id="IPR020904">
    <property type="entry name" value="Sc_DH/Rdtase_CS"/>
</dbReference>
<keyword evidence="2" id="KW-0560">Oxidoreductase</keyword>
<proteinExistence type="inferred from homology"/>
<reference evidence="3" key="1">
    <citation type="submission" date="2022-12" db="EMBL/GenBank/DDBJ databases">
        <title>Paracoccus onchidii sp. nov., isolated from a marine invertebrate from the South China Sea.</title>
        <authorList>
            <person name="Xu S."/>
            <person name="Liu Z."/>
            <person name="Xu Y."/>
        </authorList>
    </citation>
    <scope>NUCLEOTIDE SEQUENCE</scope>
    <source>
        <strain evidence="3">Z330</strain>
    </source>
</reference>
<dbReference type="PRINTS" id="PR00080">
    <property type="entry name" value="SDRFAMILY"/>
</dbReference>
<accession>A0ABT4ZAG5</accession>
<keyword evidence="4" id="KW-1185">Reference proteome</keyword>
<evidence type="ECO:0000313" key="3">
    <source>
        <dbReference type="EMBL" id="MDB6176349.1"/>
    </source>
</evidence>
<dbReference type="PANTHER" id="PTHR42760">
    <property type="entry name" value="SHORT-CHAIN DEHYDROGENASES/REDUCTASES FAMILY MEMBER"/>
    <property type="match status" value="1"/>
</dbReference>
<dbReference type="SUPFAM" id="SSF51735">
    <property type="entry name" value="NAD(P)-binding Rossmann-fold domains"/>
    <property type="match status" value="1"/>
</dbReference>
<evidence type="ECO:0000256" key="1">
    <source>
        <dbReference type="ARBA" id="ARBA00006484"/>
    </source>
</evidence>
<dbReference type="CDD" id="cd05233">
    <property type="entry name" value="SDR_c"/>
    <property type="match status" value="1"/>
</dbReference>
<dbReference type="RefSeq" id="WP_271887483.1">
    <property type="nucleotide sequence ID" value="NZ_JAQBIE010000002.1"/>
</dbReference>
<dbReference type="InterPro" id="IPR036291">
    <property type="entry name" value="NAD(P)-bd_dom_sf"/>
</dbReference>
<dbReference type="Pfam" id="PF13561">
    <property type="entry name" value="adh_short_C2"/>
    <property type="match status" value="1"/>
</dbReference>
<comment type="caution">
    <text evidence="3">The sequence shown here is derived from an EMBL/GenBank/DDBJ whole genome shotgun (WGS) entry which is preliminary data.</text>
</comment>
<organism evidence="3 4">
    <name type="scientific">Paracoccus onchidii</name>
    <dbReference type="NCBI Taxonomy" id="3017813"/>
    <lineage>
        <taxon>Bacteria</taxon>
        <taxon>Pseudomonadati</taxon>
        <taxon>Pseudomonadota</taxon>
        <taxon>Alphaproteobacteria</taxon>
        <taxon>Rhodobacterales</taxon>
        <taxon>Paracoccaceae</taxon>
        <taxon>Paracoccus</taxon>
    </lineage>
</organism>
<dbReference type="PANTHER" id="PTHR42760:SF133">
    <property type="entry name" value="3-OXOACYL-[ACYL-CARRIER-PROTEIN] REDUCTASE"/>
    <property type="match status" value="1"/>
</dbReference>
<dbReference type="PROSITE" id="PS00061">
    <property type="entry name" value="ADH_SHORT"/>
    <property type="match status" value="1"/>
</dbReference>
<evidence type="ECO:0000256" key="2">
    <source>
        <dbReference type="ARBA" id="ARBA00023002"/>
    </source>
</evidence>
<dbReference type="InterPro" id="IPR002347">
    <property type="entry name" value="SDR_fam"/>
</dbReference>
<dbReference type="Proteomes" id="UP001165641">
    <property type="component" value="Unassembled WGS sequence"/>
</dbReference>
<dbReference type="EMBL" id="JAQBIE010000002">
    <property type="protein sequence ID" value="MDB6176349.1"/>
    <property type="molecule type" value="Genomic_DNA"/>
</dbReference>
<evidence type="ECO:0000313" key="4">
    <source>
        <dbReference type="Proteomes" id="UP001165641"/>
    </source>
</evidence>